<proteinExistence type="predicted"/>
<feature type="chain" id="PRO_5022839101" evidence="1">
    <location>
        <begin position="16"/>
        <end position="256"/>
    </location>
</feature>
<keyword evidence="3" id="KW-1185">Reference proteome</keyword>
<dbReference type="AlphaFoldDB" id="A0A5A9NIM3"/>
<dbReference type="EMBL" id="SOYY01000017">
    <property type="protein sequence ID" value="KAA0709188.1"/>
    <property type="molecule type" value="Genomic_DNA"/>
</dbReference>
<accession>A0A5A9NIM3</accession>
<protein>
    <submittedName>
        <fullName evidence="2">Uncharacterized protein</fullName>
    </submittedName>
</protein>
<reference evidence="2 3" key="1">
    <citation type="journal article" date="2019" name="Mol. Ecol. Resour.">
        <title>Chromosome-level genome assembly of Triplophysa tibetana, a fish adapted to the harsh high-altitude environment of the Tibetan Plateau.</title>
        <authorList>
            <person name="Yang X."/>
            <person name="Liu H."/>
            <person name="Ma Z."/>
            <person name="Zou Y."/>
            <person name="Zou M."/>
            <person name="Mao Y."/>
            <person name="Li X."/>
            <person name="Wang H."/>
            <person name="Chen T."/>
            <person name="Wang W."/>
            <person name="Yang R."/>
        </authorList>
    </citation>
    <scope>NUCLEOTIDE SEQUENCE [LARGE SCALE GENOMIC DNA]</scope>
    <source>
        <strain evidence="2">TTIB1903HZAU</strain>
        <tissue evidence="2">Muscle</tissue>
    </source>
</reference>
<keyword evidence="1" id="KW-0732">Signal</keyword>
<organism evidence="2 3">
    <name type="scientific">Triplophysa tibetana</name>
    <dbReference type="NCBI Taxonomy" id="1572043"/>
    <lineage>
        <taxon>Eukaryota</taxon>
        <taxon>Metazoa</taxon>
        <taxon>Chordata</taxon>
        <taxon>Craniata</taxon>
        <taxon>Vertebrata</taxon>
        <taxon>Euteleostomi</taxon>
        <taxon>Actinopterygii</taxon>
        <taxon>Neopterygii</taxon>
        <taxon>Teleostei</taxon>
        <taxon>Ostariophysi</taxon>
        <taxon>Cypriniformes</taxon>
        <taxon>Nemacheilidae</taxon>
        <taxon>Triplophysa</taxon>
    </lineage>
</organism>
<comment type="caution">
    <text evidence="2">The sequence shown here is derived from an EMBL/GenBank/DDBJ whole genome shotgun (WGS) entry which is preliminary data.</text>
</comment>
<evidence type="ECO:0000313" key="2">
    <source>
        <dbReference type="EMBL" id="KAA0709188.1"/>
    </source>
</evidence>
<feature type="signal peptide" evidence="1">
    <location>
        <begin position="1"/>
        <end position="15"/>
    </location>
</feature>
<name>A0A5A9NIM3_9TELE</name>
<evidence type="ECO:0000313" key="3">
    <source>
        <dbReference type="Proteomes" id="UP000324632"/>
    </source>
</evidence>
<dbReference type="Proteomes" id="UP000324632">
    <property type="component" value="Chromosome 17"/>
</dbReference>
<evidence type="ECO:0000256" key="1">
    <source>
        <dbReference type="SAM" id="SignalP"/>
    </source>
</evidence>
<sequence>MVIWILLWYLTEARCLEAIRSLPTLAPNIYKEFKEGKITVRQTEGRFNGVWKDMALEKTYKRDAKTKLFNGISQQPVAMEKYLKALPVLTAVSEQKRLWHTWMRMTLNTRTRELLNISTGHKAISADLIYAREKGLEALAAARRTHGDKVAQMKLSTFAAKPKKSMSMAFKAKMVYEEESAVVRNVSLVQDLEEHRKVKVFGHEWTSWPACLSKIRLFIKVRKSIKETRQTTWLQSRQPLAAEGKCTNYSRLTSLL</sequence>
<gene>
    <name evidence="2" type="ORF">E1301_Tti017633</name>
</gene>